<feature type="domain" description="SLH" evidence="3">
    <location>
        <begin position="392"/>
        <end position="455"/>
    </location>
</feature>
<feature type="compositionally biased region" description="Basic and acidic residues" evidence="2">
    <location>
        <begin position="132"/>
        <end position="144"/>
    </location>
</feature>
<sequence>TTPDTTAPGAPKVEAKDDGSVTVTPPKDEDTKTVTVKYKDNNGNDKTVTATKDDDGKWSVPDGSDATVDTNTGVITIPADKVKDGTEVSAKATDKSGNASTEEGKDTAKTPGEDKIKAPTTPVEVADPSKLTSEEKKAVEDAVKKANPNLPQGANIDVADDGTVTVTDANGNKIGTIPADKTVKPALNAPTTPVEVKDPSNLTPEEKKAVEDAVKKANPDLPADATIEVGNDGTVTVKDANGKVIGKLSPDKTVKDINSGGQTPYPGNTDRDISGWFSYKDIEVKKEEQEVHERGYHEVYMYGYPDGTFRPNNNITRAEAAAMISRLKGYSLNDTSAPMFNDSKTGWFTSAINAVFKNGIMKGYKDGNFRPNAKITRAEFAQMIMNIDKPNSAVATFKDVKGHWAEAAINQAFRNGRINGYPDGTFRPDAPITRAEAVKIANSLMERSVDIVGLKEKLANPTMISRFSDLDSTHWAYYEIMEATNDHQFERRVNGLVDEDWLQIYKEK</sequence>
<evidence type="ECO:0000259" key="3">
    <source>
        <dbReference type="PROSITE" id="PS51272"/>
    </source>
</evidence>
<feature type="domain" description="SLH" evidence="3">
    <location>
        <begin position="335"/>
        <end position="391"/>
    </location>
</feature>
<dbReference type="Gene3D" id="3.10.20.890">
    <property type="match status" value="2"/>
</dbReference>
<proteinExistence type="predicted"/>
<evidence type="ECO:0000256" key="1">
    <source>
        <dbReference type="ARBA" id="ARBA00022729"/>
    </source>
</evidence>
<feature type="non-terminal residue" evidence="4">
    <location>
        <position position="1"/>
    </location>
</feature>
<feature type="region of interest" description="Disordered" evidence="2">
    <location>
        <begin position="184"/>
        <end position="204"/>
    </location>
</feature>
<dbReference type="InterPro" id="IPR044024">
    <property type="entry name" value="aRib"/>
</dbReference>
<dbReference type="Pfam" id="PF00395">
    <property type="entry name" value="SLH"/>
    <property type="match status" value="3"/>
</dbReference>
<keyword evidence="1" id="KW-0732">Signal</keyword>
<dbReference type="PROSITE" id="PS51272">
    <property type="entry name" value="SLH"/>
    <property type="match status" value="3"/>
</dbReference>
<gene>
    <name evidence="4" type="ORF">J2S72_001377</name>
</gene>
<dbReference type="PANTHER" id="PTHR43308">
    <property type="entry name" value="OUTER MEMBRANE PROTEIN ALPHA-RELATED"/>
    <property type="match status" value="1"/>
</dbReference>
<protein>
    <recommendedName>
        <fullName evidence="3">SLH domain-containing protein</fullName>
    </recommendedName>
</protein>
<feature type="domain" description="SLH" evidence="3">
    <location>
        <begin position="274"/>
        <end position="334"/>
    </location>
</feature>
<feature type="compositionally biased region" description="Basic and acidic residues" evidence="2">
    <location>
        <begin position="102"/>
        <end position="117"/>
    </location>
</feature>
<evidence type="ECO:0000313" key="5">
    <source>
        <dbReference type="Proteomes" id="UP001236559"/>
    </source>
</evidence>
<feature type="region of interest" description="Disordered" evidence="2">
    <location>
        <begin position="1"/>
        <end position="157"/>
    </location>
</feature>
<evidence type="ECO:0000256" key="2">
    <source>
        <dbReference type="SAM" id="MobiDB-lite"/>
    </source>
</evidence>
<accession>A0ABU0AVS4</accession>
<comment type="caution">
    <text evidence="4">The sequence shown here is derived from an EMBL/GenBank/DDBJ whole genome shotgun (WGS) entry which is preliminary data.</text>
</comment>
<keyword evidence="5" id="KW-1185">Reference proteome</keyword>
<name>A0ABU0AVS4_9FIRM</name>
<evidence type="ECO:0000313" key="4">
    <source>
        <dbReference type="EMBL" id="MDQ0275352.1"/>
    </source>
</evidence>
<dbReference type="InterPro" id="IPR001119">
    <property type="entry name" value="SLH_dom"/>
</dbReference>
<organism evidence="4 5">
    <name type="scientific">Peptoniphilus koenoeneniae</name>
    <dbReference type="NCBI Taxonomy" id="507751"/>
    <lineage>
        <taxon>Bacteria</taxon>
        <taxon>Bacillati</taxon>
        <taxon>Bacillota</taxon>
        <taxon>Tissierellia</taxon>
        <taxon>Tissierellales</taxon>
        <taxon>Peptoniphilaceae</taxon>
        <taxon>Peptoniphilus</taxon>
    </lineage>
</organism>
<feature type="compositionally biased region" description="Basic and acidic residues" evidence="2">
    <location>
        <begin position="26"/>
        <end position="43"/>
    </location>
</feature>
<dbReference type="RefSeq" id="WP_307495236.1">
    <property type="nucleotide sequence ID" value="NZ_JAUSTN010000006.1"/>
</dbReference>
<dbReference type="Pfam" id="PF18938">
    <property type="entry name" value="aRib"/>
    <property type="match status" value="2"/>
</dbReference>
<dbReference type="EMBL" id="JAUSTN010000006">
    <property type="protein sequence ID" value="MDQ0275352.1"/>
    <property type="molecule type" value="Genomic_DNA"/>
</dbReference>
<dbReference type="Proteomes" id="UP001236559">
    <property type="component" value="Unassembled WGS sequence"/>
</dbReference>
<dbReference type="InterPro" id="IPR051465">
    <property type="entry name" value="Cell_Envelope_Struct_Comp"/>
</dbReference>
<reference evidence="4 5" key="1">
    <citation type="submission" date="2023-07" db="EMBL/GenBank/DDBJ databases">
        <title>Genomic Encyclopedia of Type Strains, Phase IV (KMG-IV): sequencing the most valuable type-strain genomes for metagenomic binning, comparative biology and taxonomic classification.</title>
        <authorList>
            <person name="Goeker M."/>
        </authorList>
    </citation>
    <scope>NUCLEOTIDE SEQUENCE [LARGE SCALE GENOMIC DNA]</scope>
    <source>
        <strain evidence="4 5">DSM 22616</strain>
    </source>
</reference>